<proteinExistence type="predicted"/>
<feature type="domain" description="Calcineurin-like phosphoesterase" evidence="2">
    <location>
        <begin position="50"/>
        <end position="233"/>
    </location>
</feature>
<dbReference type="RefSeq" id="WP_077589806.1">
    <property type="nucleotide sequence ID" value="NZ_CP019640.1"/>
</dbReference>
<dbReference type="EMBL" id="CP019640">
    <property type="protein sequence ID" value="AQQ53908.1"/>
    <property type="molecule type" value="Genomic_DNA"/>
</dbReference>
<dbReference type="GO" id="GO:0016787">
    <property type="term" value="F:hydrolase activity"/>
    <property type="evidence" value="ECO:0007669"/>
    <property type="project" value="InterPro"/>
</dbReference>
<feature type="transmembrane region" description="Helical" evidence="1">
    <location>
        <begin position="7"/>
        <end position="24"/>
    </location>
</feature>
<evidence type="ECO:0000259" key="2">
    <source>
        <dbReference type="Pfam" id="PF00149"/>
    </source>
</evidence>
<sequence>MKTWKTVLIAIVIAVAAFLIYGLIEPYLLDVEEEEAAIPNLPAEWEGQEIAVFGDFQVGMWLDNKSTVEEAVEKIVDRDPAAVLILGDFIYHPEDQSEAEVAQAVEVLRPIGEADIPVYTVLGNHDYGLDKKEGNPSPETVERLRNALADMGIEVLHNEAVALDAEGAVLADGESGLYIAGIGSEWAEEDVPAAAFEEIPDEAPRVALMHNPNSFEEIPVDSAPLAVAGHTHGGQISLPGLPQWSWVALTSEEPVHIDGWADSDYGAEGNRLYINRGIGMSAVPIRFNAKPELTFFTLNAAE</sequence>
<dbReference type="AlphaFoldDB" id="A0A1Q2L0E0"/>
<dbReference type="InterPro" id="IPR004843">
    <property type="entry name" value="Calcineurin-like_PHP"/>
</dbReference>
<evidence type="ECO:0000313" key="3">
    <source>
        <dbReference type="EMBL" id="AQQ53908.1"/>
    </source>
</evidence>
<evidence type="ECO:0000256" key="1">
    <source>
        <dbReference type="SAM" id="Phobius"/>
    </source>
</evidence>
<reference evidence="3 4" key="1">
    <citation type="submission" date="2017-02" db="EMBL/GenBank/DDBJ databases">
        <title>The complete genomic sequence of a novel cold adapted crude oil-degrading bacterium Planococcus qaidamina Y42.</title>
        <authorList>
            <person name="Yang R."/>
        </authorList>
    </citation>
    <scope>NUCLEOTIDE SEQUENCE [LARGE SCALE GENOMIC DNA]</scope>
    <source>
        <strain evidence="3 4">Y42</strain>
    </source>
</reference>
<dbReference type="InterPro" id="IPR029052">
    <property type="entry name" value="Metallo-depent_PP-like"/>
</dbReference>
<dbReference type="Gene3D" id="3.60.21.10">
    <property type="match status" value="1"/>
</dbReference>
<accession>A0A1Q2L0E0</accession>
<dbReference type="Pfam" id="PF00149">
    <property type="entry name" value="Metallophos"/>
    <property type="match status" value="1"/>
</dbReference>
<organism evidence="3 4">
    <name type="scientific">Planococcus lenghuensis</name>
    <dbReference type="NCBI Taxonomy" id="2213202"/>
    <lineage>
        <taxon>Bacteria</taxon>
        <taxon>Bacillati</taxon>
        <taxon>Bacillota</taxon>
        <taxon>Bacilli</taxon>
        <taxon>Bacillales</taxon>
        <taxon>Caryophanaceae</taxon>
        <taxon>Planococcus</taxon>
    </lineage>
</organism>
<keyword evidence="4" id="KW-1185">Reference proteome</keyword>
<dbReference type="Proteomes" id="UP000188184">
    <property type="component" value="Chromosome"/>
</dbReference>
<keyword evidence="1" id="KW-0472">Membrane</keyword>
<dbReference type="OrthoDB" id="9780884at2"/>
<evidence type="ECO:0000313" key="4">
    <source>
        <dbReference type="Proteomes" id="UP000188184"/>
    </source>
</evidence>
<keyword evidence="1" id="KW-1133">Transmembrane helix</keyword>
<dbReference type="PANTHER" id="PTHR31302:SF0">
    <property type="entry name" value="TRANSMEMBRANE PROTEIN WITH METALLOPHOSPHOESTERASE DOMAIN"/>
    <property type="match status" value="1"/>
</dbReference>
<name>A0A1Q2L0E0_9BACL</name>
<dbReference type="KEGG" id="pmar:B0X71_12940"/>
<dbReference type="SUPFAM" id="SSF56300">
    <property type="entry name" value="Metallo-dependent phosphatases"/>
    <property type="match status" value="1"/>
</dbReference>
<protein>
    <submittedName>
        <fullName evidence="3">Metallophosphoesterase</fullName>
    </submittedName>
</protein>
<keyword evidence="1" id="KW-0812">Transmembrane</keyword>
<gene>
    <name evidence="3" type="ORF">B0X71_12940</name>
</gene>
<dbReference type="InterPro" id="IPR051158">
    <property type="entry name" value="Metallophosphoesterase_sf"/>
</dbReference>
<dbReference type="PANTHER" id="PTHR31302">
    <property type="entry name" value="TRANSMEMBRANE PROTEIN WITH METALLOPHOSPHOESTERASE DOMAIN-RELATED"/>
    <property type="match status" value="1"/>
</dbReference>